<dbReference type="Proteomes" id="UP000448867">
    <property type="component" value="Unassembled WGS sequence"/>
</dbReference>
<feature type="domain" description="Ionotropic glutamate receptor C-terminal" evidence="9">
    <location>
        <begin position="34"/>
        <end position="258"/>
    </location>
</feature>
<dbReference type="EMBL" id="WKKI01000028">
    <property type="protein sequence ID" value="MRX73138.1"/>
    <property type="molecule type" value="Genomic_DNA"/>
</dbReference>
<dbReference type="OrthoDB" id="9811552at2"/>
<dbReference type="Pfam" id="PF00497">
    <property type="entry name" value="SBP_bac_3"/>
    <property type="match status" value="1"/>
</dbReference>
<comment type="subcellular location">
    <subcellularLocation>
        <location evidence="1">Cell envelope</location>
    </subcellularLocation>
</comment>
<feature type="domain" description="Solute-binding protein family 3/N-terminal" evidence="8">
    <location>
        <begin position="34"/>
        <end position="259"/>
    </location>
</feature>
<dbReference type="PROSITE" id="PS01039">
    <property type="entry name" value="SBP_BACTERIAL_3"/>
    <property type="match status" value="1"/>
</dbReference>
<keyword evidence="3 7" id="KW-0732">Signal</keyword>
<keyword evidence="5" id="KW-0449">Lipoprotein</keyword>
<dbReference type="SUPFAM" id="SSF53850">
    <property type="entry name" value="Periplasmic binding protein-like II"/>
    <property type="match status" value="1"/>
</dbReference>
<dbReference type="GO" id="GO:0016020">
    <property type="term" value="C:membrane"/>
    <property type="evidence" value="ECO:0007669"/>
    <property type="project" value="InterPro"/>
</dbReference>
<dbReference type="PANTHER" id="PTHR35936">
    <property type="entry name" value="MEMBRANE-BOUND LYTIC MUREIN TRANSGLYCOSYLASE F"/>
    <property type="match status" value="1"/>
</dbReference>
<dbReference type="GO" id="GO:0030313">
    <property type="term" value="C:cell envelope"/>
    <property type="evidence" value="ECO:0007669"/>
    <property type="project" value="UniProtKB-SubCell"/>
</dbReference>
<evidence type="ECO:0000256" key="3">
    <source>
        <dbReference type="ARBA" id="ARBA00022729"/>
    </source>
</evidence>
<gene>
    <name evidence="10" type="ORF">GJU40_13395</name>
</gene>
<dbReference type="InterPro" id="IPR001320">
    <property type="entry name" value="Iontro_rcpt_C"/>
</dbReference>
<reference evidence="10 11" key="1">
    <citation type="submission" date="2019-11" db="EMBL/GenBank/DDBJ databases">
        <title>Bacillus lacus genome.</title>
        <authorList>
            <person name="Allen C.J."/>
            <person name="Newman J.D."/>
        </authorList>
    </citation>
    <scope>NUCLEOTIDE SEQUENCE [LARGE SCALE GENOMIC DNA]</scope>
    <source>
        <strain evidence="10 11">KCTC 33946</strain>
    </source>
</reference>
<accession>A0A7X2J1V7</accession>
<dbReference type="PANTHER" id="PTHR35936:SF17">
    <property type="entry name" value="ARGININE-BINDING EXTRACELLULAR PROTEIN ARTP"/>
    <property type="match status" value="1"/>
</dbReference>
<dbReference type="RefSeq" id="WP_154308505.1">
    <property type="nucleotide sequence ID" value="NZ_WKKI01000028.1"/>
</dbReference>
<keyword evidence="4" id="KW-0564">Palmitate</keyword>
<evidence type="ECO:0000256" key="7">
    <source>
        <dbReference type="SAM" id="SignalP"/>
    </source>
</evidence>
<evidence type="ECO:0000259" key="9">
    <source>
        <dbReference type="SMART" id="SM00079"/>
    </source>
</evidence>
<evidence type="ECO:0000259" key="8">
    <source>
        <dbReference type="SMART" id="SM00062"/>
    </source>
</evidence>
<comment type="similarity">
    <text evidence="2 6">Belongs to the bacterial solute-binding protein 3 family.</text>
</comment>
<evidence type="ECO:0000256" key="5">
    <source>
        <dbReference type="ARBA" id="ARBA00023288"/>
    </source>
</evidence>
<dbReference type="SMART" id="SM00062">
    <property type="entry name" value="PBPb"/>
    <property type="match status" value="1"/>
</dbReference>
<evidence type="ECO:0000256" key="6">
    <source>
        <dbReference type="RuleBase" id="RU003744"/>
    </source>
</evidence>
<dbReference type="SMART" id="SM00079">
    <property type="entry name" value="PBPe"/>
    <property type="match status" value="1"/>
</dbReference>
<name>A0A7X2J1V7_9BACI</name>
<dbReference type="PROSITE" id="PS51257">
    <property type="entry name" value="PROKAR_LIPOPROTEIN"/>
    <property type="match status" value="1"/>
</dbReference>
<evidence type="ECO:0000313" key="10">
    <source>
        <dbReference type="EMBL" id="MRX73138.1"/>
    </source>
</evidence>
<feature type="chain" id="PRO_5030558293" evidence="7">
    <location>
        <begin position="19"/>
        <end position="259"/>
    </location>
</feature>
<dbReference type="InterPro" id="IPR001638">
    <property type="entry name" value="Solute-binding_3/MltF_N"/>
</dbReference>
<organism evidence="10 11">
    <name type="scientific">Metabacillus lacus</name>
    <dbReference type="NCBI Taxonomy" id="1983721"/>
    <lineage>
        <taxon>Bacteria</taxon>
        <taxon>Bacillati</taxon>
        <taxon>Bacillota</taxon>
        <taxon>Bacilli</taxon>
        <taxon>Bacillales</taxon>
        <taxon>Bacillaceae</taxon>
        <taxon>Metabacillus</taxon>
    </lineage>
</organism>
<protein>
    <submittedName>
        <fullName evidence="10">Transporter substrate-binding domain-containing protein</fullName>
    </submittedName>
</protein>
<keyword evidence="11" id="KW-1185">Reference proteome</keyword>
<proteinExistence type="inferred from homology"/>
<dbReference type="Gene3D" id="3.40.190.10">
    <property type="entry name" value="Periplasmic binding protein-like II"/>
    <property type="match status" value="2"/>
</dbReference>
<comment type="caution">
    <text evidence="10">The sequence shown here is derived from an EMBL/GenBank/DDBJ whole genome shotgun (WGS) entry which is preliminary data.</text>
</comment>
<dbReference type="GO" id="GO:0015276">
    <property type="term" value="F:ligand-gated monoatomic ion channel activity"/>
    <property type="evidence" value="ECO:0007669"/>
    <property type="project" value="InterPro"/>
</dbReference>
<sequence>MKKGLFLSLLLVLSIVLAACGGSTTGTGTSEKKVLKMATSADYPPFEFIDTANGSDEIIGFDVDLAKALAEKAGYTIEVQDIDFNSLIPALQSNQVDLVLAGMTPTEDRKKSVDFTDIYYTAKHMIVSLEGSSISKIEDLEGKTLGVQLGSIQEEEAEKIAENVDVKIENRNRIPDLVQEMKANRFDAAIIEDTVAKGYFEKDKDLTGFTLADGEEGEAGSAIAFPKGSEYTEQFNKALNEMKENGELEALIVKWFGGE</sequence>
<evidence type="ECO:0000256" key="4">
    <source>
        <dbReference type="ARBA" id="ARBA00023139"/>
    </source>
</evidence>
<dbReference type="AlphaFoldDB" id="A0A7X2J1V7"/>
<feature type="signal peptide" evidence="7">
    <location>
        <begin position="1"/>
        <end position="18"/>
    </location>
</feature>
<evidence type="ECO:0000256" key="1">
    <source>
        <dbReference type="ARBA" id="ARBA00004196"/>
    </source>
</evidence>
<evidence type="ECO:0000313" key="11">
    <source>
        <dbReference type="Proteomes" id="UP000448867"/>
    </source>
</evidence>
<evidence type="ECO:0000256" key="2">
    <source>
        <dbReference type="ARBA" id="ARBA00010333"/>
    </source>
</evidence>
<dbReference type="InterPro" id="IPR018313">
    <property type="entry name" value="SBP_3_CS"/>
</dbReference>